<keyword evidence="3" id="KW-1185">Reference proteome</keyword>
<evidence type="ECO:0000313" key="2">
    <source>
        <dbReference type="EMBL" id="VDM28376.1"/>
    </source>
</evidence>
<evidence type="ECO:0000313" key="4">
    <source>
        <dbReference type="WBParaSite" id="TCNE_0000265901-mRNA-1"/>
    </source>
</evidence>
<dbReference type="Proteomes" id="UP000050794">
    <property type="component" value="Unassembled WGS sequence"/>
</dbReference>
<protein>
    <submittedName>
        <fullName evidence="2 4">Uncharacterized protein</fullName>
    </submittedName>
</protein>
<sequence length="71" mass="7550">MPRKGAPSDENRGSRNSGGNGGNGDHCTHHSYLRGKLVVDPGSAQVASRITVHTPRSEDENQRSKIPCVGI</sequence>
<reference evidence="4" key="1">
    <citation type="submission" date="2016-06" db="UniProtKB">
        <authorList>
            <consortium name="WormBaseParasite"/>
        </authorList>
    </citation>
    <scope>IDENTIFICATION</scope>
</reference>
<reference evidence="2 3" key="2">
    <citation type="submission" date="2018-11" db="EMBL/GenBank/DDBJ databases">
        <authorList>
            <consortium name="Pathogen Informatics"/>
        </authorList>
    </citation>
    <scope>NUCLEOTIDE SEQUENCE [LARGE SCALE GENOMIC DNA]</scope>
</reference>
<feature type="compositionally biased region" description="Basic and acidic residues" evidence="1">
    <location>
        <begin position="1"/>
        <end position="13"/>
    </location>
</feature>
<dbReference type="WBParaSite" id="TCNE_0000265901-mRNA-1">
    <property type="protein sequence ID" value="TCNE_0000265901-mRNA-1"/>
    <property type="gene ID" value="TCNE_0000265901"/>
</dbReference>
<name>A0A183U2D9_TOXCA</name>
<evidence type="ECO:0000313" key="3">
    <source>
        <dbReference type="Proteomes" id="UP000050794"/>
    </source>
</evidence>
<evidence type="ECO:0000256" key="1">
    <source>
        <dbReference type="SAM" id="MobiDB-lite"/>
    </source>
</evidence>
<gene>
    <name evidence="2" type="ORF">TCNE_LOCUS2659</name>
</gene>
<dbReference type="AlphaFoldDB" id="A0A183U2D9"/>
<accession>A0A183U2D9</accession>
<feature type="region of interest" description="Disordered" evidence="1">
    <location>
        <begin position="1"/>
        <end position="71"/>
    </location>
</feature>
<proteinExistence type="predicted"/>
<dbReference type="EMBL" id="UYWY01002820">
    <property type="protein sequence ID" value="VDM28376.1"/>
    <property type="molecule type" value="Genomic_DNA"/>
</dbReference>
<organism evidence="3 4">
    <name type="scientific">Toxocara canis</name>
    <name type="common">Canine roundworm</name>
    <dbReference type="NCBI Taxonomy" id="6265"/>
    <lineage>
        <taxon>Eukaryota</taxon>
        <taxon>Metazoa</taxon>
        <taxon>Ecdysozoa</taxon>
        <taxon>Nematoda</taxon>
        <taxon>Chromadorea</taxon>
        <taxon>Rhabditida</taxon>
        <taxon>Spirurina</taxon>
        <taxon>Ascaridomorpha</taxon>
        <taxon>Ascaridoidea</taxon>
        <taxon>Toxocaridae</taxon>
        <taxon>Toxocara</taxon>
    </lineage>
</organism>